<dbReference type="PROSITE" id="PS51186">
    <property type="entry name" value="GNAT"/>
    <property type="match status" value="1"/>
</dbReference>
<dbReference type="GO" id="GO:0016746">
    <property type="term" value="F:acyltransferase activity"/>
    <property type="evidence" value="ECO:0007669"/>
    <property type="project" value="UniProtKB-KW"/>
</dbReference>
<comment type="caution">
    <text evidence="2">The sequence shown here is derived from an EMBL/GenBank/DDBJ whole genome shotgun (WGS) entry which is preliminary data.</text>
</comment>
<dbReference type="Proteomes" id="UP001343257">
    <property type="component" value="Unassembled WGS sequence"/>
</dbReference>
<proteinExistence type="predicted"/>
<feature type="domain" description="N-acetyltransferase" evidence="1">
    <location>
        <begin position="17"/>
        <end position="174"/>
    </location>
</feature>
<keyword evidence="3" id="KW-1185">Reference proteome</keyword>
<keyword evidence="2" id="KW-0808">Transferase</keyword>
<gene>
    <name evidence="2" type="ORF">P9847_08815</name>
</gene>
<evidence type="ECO:0000259" key="1">
    <source>
        <dbReference type="PROSITE" id="PS51186"/>
    </source>
</evidence>
<reference evidence="2 3" key="1">
    <citation type="submission" date="2023-03" db="EMBL/GenBank/DDBJ databases">
        <title>Bacillus Genome Sequencing.</title>
        <authorList>
            <person name="Dunlap C."/>
        </authorList>
    </citation>
    <scope>NUCLEOTIDE SEQUENCE [LARGE SCALE GENOMIC DNA]</scope>
    <source>
        <strain evidence="2 3">NRS-52</strain>
    </source>
</reference>
<dbReference type="Gene3D" id="3.40.630.30">
    <property type="match status" value="1"/>
</dbReference>
<dbReference type="EC" id="2.3.1.-" evidence="2"/>
<organism evidence="2 3">
    <name type="scientific">Paenibacillus chibensis</name>
    <dbReference type="NCBI Taxonomy" id="59846"/>
    <lineage>
        <taxon>Bacteria</taxon>
        <taxon>Bacillati</taxon>
        <taxon>Bacillota</taxon>
        <taxon>Bacilli</taxon>
        <taxon>Bacillales</taxon>
        <taxon>Paenibacillaceae</taxon>
        <taxon>Paenibacillus</taxon>
    </lineage>
</organism>
<dbReference type="RefSeq" id="WP_328277095.1">
    <property type="nucleotide sequence ID" value="NZ_JARTLD010000024.1"/>
</dbReference>
<dbReference type="EMBL" id="JARTLD010000024">
    <property type="protein sequence ID" value="MED5017409.1"/>
    <property type="molecule type" value="Genomic_DNA"/>
</dbReference>
<dbReference type="InterPro" id="IPR016181">
    <property type="entry name" value="Acyl_CoA_acyltransferase"/>
</dbReference>
<dbReference type="SUPFAM" id="SSF55729">
    <property type="entry name" value="Acyl-CoA N-acyltransferases (Nat)"/>
    <property type="match status" value="1"/>
</dbReference>
<accession>A0ABU6PRA1</accession>
<sequence length="181" mass="21066">MNISVELCAPEDKSIILNLYPLYLYDLAEIRKILPNAYGVFEDTDDYKTLQEQTALFDIWWQKENVLFPYLIRVDGLPAGFGLIATPPYLVDDSEYMMNEFFVMRPFRGNGVGEQAAIELFNRFPGKWMLFTTPTADNLRTQHFWRKTLGNYAPGLYKETDEELPHFGHCKVFRFESGGIR</sequence>
<evidence type="ECO:0000313" key="2">
    <source>
        <dbReference type="EMBL" id="MED5017409.1"/>
    </source>
</evidence>
<evidence type="ECO:0000313" key="3">
    <source>
        <dbReference type="Proteomes" id="UP001343257"/>
    </source>
</evidence>
<keyword evidence="2" id="KW-0012">Acyltransferase</keyword>
<protein>
    <submittedName>
        <fullName evidence="2">GNAT family N-acetyltransferase</fullName>
        <ecNumber evidence="2">2.3.1.-</ecNumber>
    </submittedName>
</protein>
<dbReference type="Pfam" id="PF00583">
    <property type="entry name" value="Acetyltransf_1"/>
    <property type="match status" value="1"/>
</dbReference>
<dbReference type="InterPro" id="IPR000182">
    <property type="entry name" value="GNAT_dom"/>
</dbReference>
<name>A0ABU6PRA1_9BACL</name>